<protein>
    <submittedName>
        <fullName evidence="3">Hotdog domain-containing protein</fullName>
    </submittedName>
</protein>
<organism evidence="3 4">
    <name type="scientific">Blastococcus carthaginiensis</name>
    <dbReference type="NCBI Taxonomy" id="3050034"/>
    <lineage>
        <taxon>Bacteria</taxon>
        <taxon>Bacillati</taxon>
        <taxon>Actinomycetota</taxon>
        <taxon>Actinomycetes</taxon>
        <taxon>Geodermatophilales</taxon>
        <taxon>Geodermatophilaceae</taxon>
        <taxon>Blastococcus</taxon>
    </lineage>
</organism>
<dbReference type="RefSeq" id="WP_306000235.1">
    <property type="nucleotide sequence ID" value="NZ_JASNFN010000014.1"/>
</dbReference>
<evidence type="ECO:0000259" key="2">
    <source>
        <dbReference type="PROSITE" id="PS51770"/>
    </source>
</evidence>
<dbReference type="Gene3D" id="3.10.129.10">
    <property type="entry name" value="Hotdog Thioesterase"/>
    <property type="match status" value="1"/>
</dbReference>
<gene>
    <name evidence="3" type="ORF">QOZ88_13285</name>
</gene>
<evidence type="ECO:0000313" key="3">
    <source>
        <dbReference type="EMBL" id="MDP5183613.1"/>
    </source>
</evidence>
<feature type="domain" description="HotDog ACOT-type" evidence="2">
    <location>
        <begin position="7"/>
        <end position="132"/>
    </location>
</feature>
<dbReference type="Pfam" id="PF03061">
    <property type="entry name" value="4HBT"/>
    <property type="match status" value="1"/>
</dbReference>
<accession>A0ABT9IDG4</accession>
<sequence length="143" mass="15329">MTELGENRTIVSTLRVRIGQEEAHYGGNLVEGARVLKLFGDIVTEVAIITDGDEGLFVGYDKVEFLVPVHAGDFLEVTGTVTRIGTTSRTVELEARKVIASRYDDTPSGADVLDEPVVVVRAVGTTVVPTKHSRGPRGKGHTA</sequence>
<keyword evidence="1" id="KW-0378">Hydrolase</keyword>
<dbReference type="EMBL" id="JASNFN010000014">
    <property type="protein sequence ID" value="MDP5183613.1"/>
    <property type="molecule type" value="Genomic_DNA"/>
</dbReference>
<keyword evidence="4" id="KW-1185">Reference proteome</keyword>
<dbReference type="Proteomes" id="UP001233673">
    <property type="component" value="Unassembled WGS sequence"/>
</dbReference>
<dbReference type="SUPFAM" id="SSF54637">
    <property type="entry name" value="Thioesterase/thiol ester dehydrase-isomerase"/>
    <property type="match status" value="1"/>
</dbReference>
<comment type="caution">
    <text evidence="3">The sequence shown here is derived from an EMBL/GenBank/DDBJ whole genome shotgun (WGS) entry which is preliminary data.</text>
</comment>
<evidence type="ECO:0000313" key="4">
    <source>
        <dbReference type="Proteomes" id="UP001233673"/>
    </source>
</evidence>
<dbReference type="InterPro" id="IPR006683">
    <property type="entry name" value="Thioestr_dom"/>
</dbReference>
<reference evidence="4" key="1">
    <citation type="submission" date="2023-05" db="EMBL/GenBank/DDBJ databases">
        <title>Draft genome of Pseudofrankia sp. BMG5.37.</title>
        <authorList>
            <person name="Gtari M."/>
            <person name="Ghodhbane F."/>
            <person name="Sbissi I."/>
        </authorList>
    </citation>
    <scope>NUCLEOTIDE SEQUENCE [LARGE SCALE GENOMIC DNA]</scope>
    <source>
        <strain evidence="4">BMG 814</strain>
    </source>
</reference>
<proteinExistence type="predicted"/>
<dbReference type="InterPro" id="IPR033120">
    <property type="entry name" value="HOTDOG_ACOT"/>
</dbReference>
<name>A0ABT9IDG4_9ACTN</name>
<dbReference type="InterPro" id="IPR029069">
    <property type="entry name" value="HotDog_dom_sf"/>
</dbReference>
<evidence type="ECO:0000256" key="1">
    <source>
        <dbReference type="PROSITE-ProRule" id="PRU01106"/>
    </source>
</evidence>
<dbReference type="PROSITE" id="PS51770">
    <property type="entry name" value="HOTDOG_ACOT"/>
    <property type="match status" value="1"/>
</dbReference>